<protein>
    <recommendedName>
        <fullName evidence="3">DUF5689 domain-containing protein</fullName>
    </recommendedName>
</protein>
<gene>
    <name evidence="1" type="ORF">ACFSYS_12530</name>
</gene>
<organism evidence="1 2">
    <name type="scientific">Christiangramia antarctica</name>
    <dbReference type="NCBI Taxonomy" id="2058158"/>
    <lineage>
        <taxon>Bacteria</taxon>
        <taxon>Pseudomonadati</taxon>
        <taxon>Bacteroidota</taxon>
        <taxon>Flavobacteriia</taxon>
        <taxon>Flavobacteriales</taxon>
        <taxon>Flavobacteriaceae</taxon>
        <taxon>Christiangramia</taxon>
    </lineage>
</organism>
<evidence type="ECO:0000313" key="1">
    <source>
        <dbReference type="EMBL" id="MFD2834114.1"/>
    </source>
</evidence>
<dbReference type="EMBL" id="JBHUOJ010000027">
    <property type="protein sequence ID" value="MFD2834114.1"/>
    <property type="molecule type" value="Genomic_DNA"/>
</dbReference>
<comment type="caution">
    <text evidence="1">The sequence shown here is derived from an EMBL/GenBank/DDBJ whole genome shotgun (WGS) entry which is preliminary data.</text>
</comment>
<sequence>MRSQLSAFLFRKLLYAFSMFLLTVSCNKTKVADSSATDLDMEDRKELVETKAVEKSFYCFKKEFGDAFTSTRDIIEMNLEITNHLVEGNYNWLPMEKDRRLGTISAVLKDGIVNGTYISMQEGIADTSEIAFELLDKQVKFITNPLSISPENNELPRSDCR</sequence>
<accession>A0ABW5X8Y2</accession>
<reference evidence="2" key="1">
    <citation type="journal article" date="2019" name="Int. J. Syst. Evol. Microbiol.">
        <title>The Global Catalogue of Microorganisms (GCM) 10K type strain sequencing project: providing services to taxonomists for standard genome sequencing and annotation.</title>
        <authorList>
            <consortium name="The Broad Institute Genomics Platform"/>
            <consortium name="The Broad Institute Genome Sequencing Center for Infectious Disease"/>
            <person name="Wu L."/>
            <person name="Ma J."/>
        </authorList>
    </citation>
    <scope>NUCLEOTIDE SEQUENCE [LARGE SCALE GENOMIC DNA]</scope>
    <source>
        <strain evidence="2">KCTC 52925</strain>
    </source>
</reference>
<evidence type="ECO:0008006" key="3">
    <source>
        <dbReference type="Google" id="ProtNLM"/>
    </source>
</evidence>
<evidence type="ECO:0000313" key="2">
    <source>
        <dbReference type="Proteomes" id="UP001597438"/>
    </source>
</evidence>
<dbReference type="RefSeq" id="WP_251740888.1">
    <property type="nucleotide sequence ID" value="NZ_JBHUOJ010000027.1"/>
</dbReference>
<name>A0ABW5X8Y2_9FLAO</name>
<dbReference type="PROSITE" id="PS51257">
    <property type="entry name" value="PROKAR_LIPOPROTEIN"/>
    <property type="match status" value="1"/>
</dbReference>
<proteinExistence type="predicted"/>
<dbReference type="Proteomes" id="UP001597438">
    <property type="component" value="Unassembled WGS sequence"/>
</dbReference>
<keyword evidence="2" id="KW-1185">Reference proteome</keyword>